<dbReference type="Proteomes" id="UP000307440">
    <property type="component" value="Unassembled WGS sequence"/>
</dbReference>
<keyword evidence="2" id="KW-1185">Reference proteome</keyword>
<protein>
    <recommendedName>
        <fullName evidence="3">DNA/RNA polymerase</fullName>
    </recommendedName>
</protein>
<dbReference type="Gene3D" id="3.10.10.10">
    <property type="entry name" value="HIV Type 1 Reverse Transcriptase, subunit A, domain 1"/>
    <property type="match status" value="1"/>
</dbReference>
<evidence type="ECO:0000313" key="1">
    <source>
        <dbReference type="EMBL" id="TFK18539.1"/>
    </source>
</evidence>
<name>A0A5C3KEJ1_COPMA</name>
<feature type="non-terminal residue" evidence="1">
    <location>
        <position position="119"/>
    </location>
</feature>
<dbReference type="AlphaFoldDB" id="A0A5C3KEJ1"/>
<gene>
    <name evidence="1" type="ORF">FA15DRAFT_546809</name>
</gene>
<evidence type="ECO:0008006" key="3">
    <source>
        <dbReference type="Google" id="ProtNLM"/>
    </source>
</evidence>
<proteinExistence type="predicted"/>
<dbReference type="InterPro" id="IPR043502">
    <property type="entry name" value="DNA/RNA_pol_sf"/>
</dbReference>
<sequence length="119" mass="13294">FTRHTEPFKTARVERILREIRLGEDLTKEEQEDVQKLVAEFADCFALSLGEVNAVPGAVHELKIPEGTAFSTKAGQRKMSPTQRQFLDKKLDEMLEAGIIRPIHPSDVKCAAPIVLAPK</sequence>
<reference evidence="1 2" key="1">
    <citation type="journal article" date="2019" name="Nat. Ecol. Evol.">
        <title>Megaphylogeny resolves global patterns of mushroom evolution.</title>
        <authorList>
            <person name="Varga T."/>
            <person name="Krizsan K."/>
            <person name="Foldi C."/>
            <person name="Dima B."/>
            <person name="Sanchez-Garcia M."/>
            <person name="Sanchez-Ramirez S."/>
            <person name="Szollosi G.J."/>
            <person name="Szarkandi J.G."/>
            <person name="Papp V."/>
            <person name="Albert L."/>
            <person name="Andreopoulos W."/>
            <person name="Angelini C."/>
            <person name="Antonin V."/>
            <person name="Barry K.W."/>
            <person name="Bougher N.L."/>
            <person name="Buchanan P."/>
            <person name="Buyck B."/>
            <person name="Bense V."/>
            <person name="Catcheside P."/>
            <person name="Chovatia M."/>
            <person name="Cooper J."/>
            <person name="Damon W."/>
            <person name="Desjardin D."/>
            <person name="Finy P."/>
            <person name="Geml J."/>
            <person name="Haridas S."/>
            <person name="Hughes K."/>
            <person name="Justo A."/>
            <person name="Karasinski D."/>
            <person name="Kautmanova I."/>
            <person name="Kiss B."/>
            <person name="Kocsube S."/>
            <person name="Kotiranta H."/>
            <person name="LaButti K.M."/>
            <person name="Lechner B.E."/>
            <person name="Liimatainen K."/>
            <person name="Lipzen A."/>
            <person name="Lukacs Z."/>
            <person name="Mihaltcheva S."/>
            <person name="Morgado L.N."/>
            <person name="Niskanen T."/>
            <person name="Noordeloos M.E."/>
            <person name="Ohm R.A."/>
            <person name="Ortiz-Santana B."/>
            <person name="Ovrebo C."/>
            <person name="Racz N."/>
            <person name="Riley R."/>
            <person name="Savchenko A."/>
            <person name="Shiryaev A."/>
            <person name="Soop K."/>
            <person name="Spirin V."/>
            <person name="Szebenyi C."/>
            <person name="Tomsovsky M."/>
            <person name="Tulloss R.E."/>
            <person name="Uehling J."/>
            <person name="Grigoriev I.V."/>
            <person name="Vagvolgyi C."/>
            <person name="Papp T."/>
            <person name="Martin F.M."/>
            <person name="Miettinen O."/>
            <person name="Hibbett D.S."/>
            <person name="Nagy L.G."/>
        </authorList>
    </citation>
    <scope>NUCLEOTIDE SEQUENCE [LARGE SCALE GENOMIC DNA]</scope>
    <source>
        <strain evidence="1 2">CBS 121175</strain>
    </source>
</reference>
<organism evidence="1 2">
    <name type="scientific">Coprinopsis marcescibilis</name>
    <name type="common">Agaric fungus</name>
    <name type="synonym">Psathyrella marcescibilis</name>
    <dbReference type="NCBI Taxonomy" id="230819"/>
    <lineage>
        <taxon>Eukaryota</taxon>
        <taxon>Fungi</taxon>
        <taxon>Dikarya</taxon>
        <taxon>Basidiomycota</taxon>
        <taxon>Agaricomycotina</taxon>
        <taxon>Agaricomycetes</taxon>
        <taxon>Agaricomycetidae</taxon>
        <taxon>Agaricales</taxon>
        <taxon>Agaricineae</taxon>
        <taxon>Psathyrellaceae</taxon>
        <taxon>Coprinopsis</taxon>
    </lineage>
</organism>
<feature type="non-terminal residue" evidence="1">
    <location>
        <position position="1"/>
    </location>
</feature>
<dbReference type="EMBL" id="ML210394">
    <property type="protein sequence ID" value="TFK18539.1"/>
    <property type="molecule type" value="Genomic_DNA"/>
</dbReference>
<dbReference type="OrthoDB" id="3363652at2759"/>
<accession>A0A5C3KEJ1</accession>
<dbReference type="SUPFAM" id="SSF56672">
    <property type="entry name" value="DNA/RNA polymerases"/>
    <property type="match status" value="1"/>
</dbReference>
<evidence type="ECO:0000313" key="2">
    <source>
        <dbReference type="Proteomes" id="UP000307440"/>
    </source>
</evidence>